<feature type="region of interest" description="Disordered" evidence="11">
    <location>
        <begin position="435"/>
        <end position="465"/>
    </location>
</feature>
<dbReference type="Proteomes" id="UP001309876">
    <property type="component" value="Unassembled WGS sequence"/>
</dbReference>
<sequence>MVEDDSEQRPAKRRRVLACDTCRRLKNRCEYDASIGKCTRCRRLRLECSLRPSSSDIQEAPPYDSATNLGSIEEKLGEHSVLLNDIRDIVQRIQVQSQSPQQYKAERPRSQSLDTAELENGNEEDQSVNNPAADRNTTSAPVNLIRNRFSALSGLARLARNSKDVVELGLLSERQALTLQELFFQRIGPWIGITNWNAISEARDVRRISPLLFAAICLQGARLDPSFCNTVQHDQLYEHVRTLTGRELLICPLPLESVCALLILAIWSTSPKEKAEFIDSWLMSGYAVQQAKLSINFTSLLKHLNEGRADHVDQRRLRLWNMICLCHLQFAVGTGRPSVIAPEYLEHCPSILNTIEATVYDGISVATLQLFAIVQDLLKHNNLTEDHSRRHLKSWTNKWGHLLDANDHRVCVLQMAIDFCHLVLDRRCLDHLNNSPSPTAERPTTSPNDGQLNSPSASSRADRSSLHNHGLRERYFLLCKEHAMQLLLTFKSLPPTTSEEVPEFLHLCVVYAMIVLAELYKEQPHDPAVPSLIRETLAYGQQAVSGTTISFEVTKAALGEFLGNTDIQTHQQHLVAHAHNHHLEAAPAPTEMWDLPQMEDLFSGAFATDNYRWYG</sequence>
<dbReference type="SUPFAM" id="SSF57701">
    <property type="entry name" value="Zn2/Cys6 DNA-binding domain"/>
    <property type="match status" value="1"/>
</dbReference>
<evidence type="ECO:0000256" key="1">
    <source>
        <dbReference type="ARBA" id="ARBA00004123"/>
    </source>
</evidence>
<dbReference type="PROSITE" id="PS00463">
    <property type="entry name" value="ZN2_CY6_FUNGAL_1"/>
    <property type="match status" value="1"/>
</dbReference>
<evidence type="ECO:0000256" key="8">
    <source>
        <dbReference type="ARBA" id="ARBA00038134"/>
    </source>
</evidence>
<dbReference type="Pfam" id="PF00172">
    <property type="entry name" value="Zn_clus"/>
    <property type="match status" value="1"/>
</dbReference>
<evidence type="ECO:0000313" key="14">
    <source>
        <dbReference type="Proteomes" id="UP001309876"/>
    </source>
</evidence>
<evidence type="ECO:0000256" key="6">
    <source>
        <dbReference type="ARBA" id="ARBA00023163"/>
    </source>
</evidence>
<protein>
    <recommendedName>
        <fullName evidence="9">Transcriptional activator of proteases prtT</fullName>
    </recommendedName>
    <alternativeName>
        <fullName evidence="10">Zn(2)-C6 zinc finger-containing protein prtT</fullName>
    </alternativeName>
</protein>
<dbReference type="CDD" id="cd00067">
    <property type="entry name" value="GAL4"/>
    <property type="match status" value="1"/>
</dbReference>
<dbReference type="GO" id="GO:0000976">
    <property type="term" value="F:transcription cis-regulatory region binding"/>
    <property type="evidence" value="ECO:0007669"/>
    <property type="project" value="TreeGrafter"/>
</dbReference>
<comment type="similarity">
    <text evidence="8">Belongs to the prtT family.</text>
</comment>
<comment type="subcellular location">
    <subcellularLocation>
        <location evidence="1">Nucleus</location>
    </subcellularLocation>
</comment>
<name>A0AAN7T087_9EURO</name>
<keyword evidence="5" id="KW-0238">DNA-binding</keyword>
<dbReference type="PANTHER" id="PTHR31845:SF34">
    <property type="entry name" value="TRANSCRIPTIONAL ACTIVATOR OF PROTEASES PRTT"/>
    <property type="match status" value="1"/>
</dbReference>
<evidence type="ECO:0000256" key="9">
    <source>
        <dbReference type="ARBA" id="ARBA00041135"/>
    </source>
</evidence>
<keyword evidence="4" id="KW-0805">Transcription regulation</keyword>
<keyword evidence="7" id="KW-0539">Nucleus</keyword>
<dbReference type="EMBL" id="JAVRRJ010000004">
    <property type="protein sequence ID" value="KAK5085820.1"/>
    <property type="molecule type" value="Genomic_DNA"/>
</dbReference>
<keyword evidence="3" id="KW-0862">Zinc</keyword>
<evidence type="ECO:0000313" key="13">
    <source>
        <dbReference type="EMBL" id="KAK5085820.1"/>
    </source>
</evidence>
<dbReference type="CDD" id="cd12148">
    <property type="entry name" value="fungal_TF_MHR"/>
    <property type="match status" value="1"/>
</dbReference>
<dbReference type="InterPro" id="IPR036864">
    <property type="entry name" value="Zn2-C6_fun-type_DNA-bd_sf"/>
</dbReference>
<dbReference type="GO" id="GO:0005634">
    <property type="term" value="C:nucleus"/>
    <property type="evidence" value="ECO:0007669"/>
    <property type="project" value="UniProtKB-SubCell"/>
</dbReference>
<dbReference type="GO" id="GO:0000981">
    <property type="term" value="F:DNA-binding transcription factor activity, RNA polymerase II-specific"/>
    <property type="evidence" value="ECO:0007669"/>
    <property type="project" value="InterPro"/>
</dbReference>
<dbReference type="AlphaFoldDB" id="A0AAN7T087"/>
<evidence type="ECO:0000256" key="4">
    <source>
        <dbReference type="ARBA" id="ARBA00023015"/>
    </source>
</evidence>
<evidence type="ECO:0000256" key="11">
    <source>
        <dbReference type="SAM" id="MobiDB-lite"/>
    </source>
</evidence>
<feature type="compositionally biased region" description="Polar residues" evidence="11">
    <location>
        <begin position="435"/>
        <end position="453"/>
    </location>
</feature>
<dbReference type="PANTHER" id="PTHR31845">
    <property type="entry name" value="FINGER DOMAIN PROTEIN, PUTATIVE-RELATED"/>
    <property type="match status" value="1"/>
</dbReference>
<evidence type="ECO:0000256" key="5">
    <source>
        <dbReference type="ARBA" id="ARBA00023125"/>
    </source>
</evidence>
<organism evidence="13 14">
    <name type="scientific">Lithohypha guttulata</name>
    <dbReference type="NCBI Taxonomy" id="1690604"/>
    <lineage>
        <taxon>Eukaryota</taxon>
        <taxon>Fungi</taxon>
        <taxon>Dikarya</taxon>
        <taxon>Ascomycota</taxon>
        <taxon>Pezizomycotina</taxon>
        <taxon>Eurotiomycetes</taxon>
        <taxon>Chaetothyriomycetidae</taxon>
        <taxon>Chaetothyriales</taxon>
        <taxon>Trichomeriaceae</taxon>
        <taxon>Lithohypha</taxon>
    </lineage>
</organism>
<keyword evidence="14" id="KW-1185">Reference proteome</keyword>
<dbReference type="GO" id="GO:0008270">
    <property type="term" value="F:zinc ion binding"/>
    <property type="evidence" value="ECO:0007669"/>
    <property type="project" value="InterPro"/>
</dbReference>
<keyword evidence="6" id="KW-0804">Transcription</keyword>
<feature type="compositionally biased region" description="Acidic residues" evidence="11">
    <location>
        <begin position="116"/>
        <end position="126"/>
    </location>
</feature>
<evidence type="ECO:0000256" key="10">
    <source>
        <dbReference type="ARBA" id="ARBA00042461"/>
    </source>
</evidence>
<evidence type="ECO:0000256" key="7">
    <source>
        <dbReference type="ARBA" id="ARBA00023242"/>
    </source>
</evidence>
<keyword evidence="2" id="KW-0479">Metal-binding</keyword>
<dbReference type="SMART" id="SM00066">
    <property type="entry name" value="GAL4"/>
    <property type="match status" value="1"/>
</dbReference>
<dbReference type="InterPro" id="IPR001138">
    <property type="entry name" value="Zn2Cys6_DnaBD"/>
</dbReference>
<dbReference type="PROSITE" id="PS50048">
    <property type="entry name" value="ZN2_CY6_FUNGAL_2"/>
    <property type="match status" value="1"/>
</dbReference>
<gene>
    <name evidence="13" type="ORF">LTR05_005109</name>
</gene>
<feature type="region of interest" description="Disordered" evidence="11">
    <location>
        <begin position="97"/>
        <end position="139"/>
    </location>
</feature>
<dbReference type="Gene3D" id="4.10.240.10">
    <property type="entry name" value="Zn(2)-C6 fungal-type DNA-binding domain"/>
    <property type="match status" value="1"/>
</dbReference>
<reference evidence="13 14" key="1">
    <citation type="submission" date="2023-08" db="EMBL/GenBank/DDBJ databases">
        <title>Black Yeasts Isolated from many extreme environments.</title>
        <authorList>
            <person name="Coleine C."/>
            <person name="Stajich J.E."/>
            <person name="Selbmann L."/>
        </authorList>
    </citation>
    <scope>NUCLEOTIDE SEQUENCE [LARGE SCALE GENOMIC DNA]</scope>
    <source>
        <strain evidence="13 14">CCFEE 5910</strain>
    </source>
</reference>
<feature type="domain" description="Zn(2)-C6 fungal-type" evidence="12">
    <location>
        <begin position="18"/>
        <end position="50"/>
    </location>
</feature>
<evidence type="ECO:0000256" key="2">
    <source>
        <dbReference type="ARBA" id="ARBA00022723"/>
    </source>
</evidence>
<accession>A0AAN7T087</accession>
<feature type="compositionally biased region" description="Polar residues" evidence="11">
    <location>
        <begin position="127"/>
        <end position="139"/>
    </location>
</feature>
<dbReference type="InterPro" id="IPR051089">
    <property type="entry name" value="prtT"/>
</dbReference>
<evidence type="ECO:0000259" key="12">
    <source>
        <dbReference type="PROSITE" id="PS50048"/>
    </source>
</evidence>
<comment type="caution">
    <text evidence="13">The sequence shown here is derived from an EMBL/GenBank/DDBJ whole genome shotgun (WGS) entry which is preliminary data.</text>
</comment>
<proteinExistence type="inferred from homology"/>
<evidence type="ECO:0000256" key="3">
    <source>
        <dbReference type="ARBA" id="ARBA00022833"/>
    </source>
</evidence>